<reference evidence="1" key="1">
    <citation type="submission" date="2020-04" db="EMBL/GenBank/DDBJ databases">
        <title>Nitratireductor sp. nov. isolated from mangrove soil.</title>
        <authorList>
            <person name="Ye Y."/>
        </authorList>
    </citation>
    <scope>NUCLEOTIDE SEQUENCE</scope>
    <source>
        <strain evidence="1">SY7</strain>
    </source>
</reference>
<organism evidence="1 2">
    <name type="scientific">Nitratireductor mangrovi</name>
    <dbReference type="NCBI Taxonomy" id="2599600"/>
    <lineage>
        <taxon>Bacteria</taxon>
        <taxon>Pseudomonadati</taxon>
        <taxon>Pseudomonadota</taxon>
        <taxon>Alphaproteobacteria</taxon>
        <taxon>Hyphomicrobiales</taxon>
        <taxon>Phyllobacteriaceae</taxon>
        <taxon>Nitratireductor</taxon>
    </lineage>
</organism>
<evidence type="ECO:0000313" key="1">
    <source>
        <dbReference type="EMBL" id="QDZ02253.1"/>
    </source>
</evidence>
<protein>
    <submittedName>
        <fullName evidence="1">Uncharacterized protein</fullName>
    </submittedName>
</protein>
<keyword evidence="2" id="KW-1185">Reference proteome</keyword>
<name>A0A5B8L334_9HYPH</name>
<dbReference type="Proteomes" id="UP000321389">
    <property type="component" value="Chromosome"/>
</dbReference>
<dbReference type="AlphaFoldDB" id="A0A5B8L334"/>
<evidence type="ECO:0000313" key="2">
    <source>
        <dbReference type="Proteomes" id="UP000321389"/>
    </source>
</evidence>
<proteinExistence type="predicted"/>
<dbReference type="OrthoDB" id="8084279at2"/>
<sequence>MKESRIRLKIADILAADALGKGEKITRLTELRREARDEQRAASEAGMIDDDGLNADLREIDLALDQLGANVTSIEDKGAATL</sequence>
<dbReference type="EMBL" id="CP042301">
    <property type="protein sequence ID" value="QDZ02253.1"/>
    <property type="molecule type" value="Genomic_DNA"/>
</dbReference>
<dbReference type="KEGG" id="niy:FQ775_18730"/>
<gene>
    <name evidence="1" type="ORF">FQ775_18730</name>
</gene>
<accession>A0A5B8L334</accession>